<protein>
    <submittedName>
        <fullName evidence="6">MerR family transcriptional regulator</fullName>
    </submittedName>
</protein>
<accession>A0ABW5WC92</accession>
<dbReference type="Pfam" id="PF13411">
    <property type="entry name" value="MerR_1"/>
    <property type="match status" value="1"/>
</dbReference>
<keyword evidence="3" id="KW-0238">DNA-binding</keyword>
<evidence type="ECO:0000313" key="7">
    <source>
        <dbReference type="Proteomes" id="UP001597478"/>
    </source>
</evidence>
<dbReference type="Proteomes" id="UP001597478">
    <property type="component" value="Unassembled WGS sequence"/>
</dbReference>
<proteinExistence type="predicted"/>
<evidence type="ECO:0000256" key="2">
    <source>
        <dbReference type="ARBA" id="ARBA00023015"/>
    </source>
</evidence>
<dbReference type="InterPro" id="IPR000551">
    <property type="entry name" value="MerR-type_HTH_dom"/>
</dbReference>
<dbReference type="InterPro" id="IPR009061">
    <property type="entry name" value="DNA-bd_dom_put_sf"/>
</dbReference>
<reference evidence="7" key="1">
    <citation type="journal article" date="2019" name="Int. J. Syst. Evol. Microbiol.">
        <title>The Global Catalogue of Microorganisms (GCM) 10K type strain sequencing project: providing services to taxonomists for standard genome sequencing and annotation.</title>
        <authorList>
            <consortium name="The Broad Institute Genomics Platform"/>
            <consortium name="The Broad Institute Genome Sequencing Center for Infectious Disease"/>
            <person name="Wu L."/>
            <person name="Ma J."/>
        </authorList>
    </citation>
    <scope>NUCLEOTIDE SEQUENCE [LARGE SCALE GENOMIC DNA]</scope>
    <source>
        <strain evidence="7">IBRC-M 10906</strain>
    </source>
</reference>
<dbReference type="RefSeq" id="WP_377391260.1">
    <property type="nucleotide sequence ID" value="NZ_JBHSAN010000024.1"/>
</dbReference>
<evidence type="ECO:0000259" key="5">
    <source>
        <dbReference type="PROSITE" id="PS50937"/>
    </source>
</evidence>
<dbReference type="PROSITE" id="PS50937">
    <property type="entry name" value="HTH_MERR_2"/>
    <property type="match status" value="1"/>
</dbReference>
<keyword evidence="4" id="KW-0804">Transcription</keyword>
<dbReference type="Gene3D" id="1.10.1660.10">
    <property type="match status" value="1"/>
</dbReference>
<keyword evidence="1" id="KW-0678">Repressor</keyword>
<dbReference type="SMART" id="SM00422">
    <property type="entry name" value="HTH_MERR"/>
    <property type="match status" value="1"/>
</dbReference>
<dbReference type="InterPro" id="IPR047057">
    <property type="entry name" value="MerR_fam"/>
</dbReference>
<evidence type="ECO:0000256" key="4">
    <source>
        <dbReference type="ARBA" id="ARBA00023163"/>
    </source>
</evidence>
<sequence length="288" mass="32271">MLSISEFGQMCQLPPQTLRFYHSEGLLIPAEVDEQTGYRSYTFDQIERAMLITVLRDTGMSIKLIRRALDEPDTVRDLLHQHVTEVHRQRRKQDEAISDARQFFTSSPEPRRRHVPEMTVVSTVVPGSPSSADQFDWETSDAATAATVAGLVRTVESCGAKVTGTAWRTWAMETPEQRTATLTTMEGPHWLVKVPIAGGDDMPVDLPGDIEVQTFEAREELSIFIPGRSSMAKFGTAMSRLATHQLDGAWVDITRMRQIIHEDGTETSAALCKFDEKDMTSLLGWFTP</sequence>
<dbReference type="PANTHER" id="PTHR30204">
    <property type="entry name" value="REDOX-CYCLING DRUG-SENSING TRANSCRIPTIONAL ACTIVATOR SOXR"/>
    <property type="match status" value="1"/>
</dbReference>
<gene>
    <name evidence="6" type="ORF">ACFS2C_17220</name>
</gene>
<feature type="domain" description="HTH merR-type" evidence="5">
    <location>
        <begin position="1"/>
        <end position="71"/>
    </location>
</feature>
<dbReference type="EMBL" id="JBHUOF010000021">
    <property type="protein sequence ID" value="MFD2801136.1"/>
    <property type="molecule type" value="Genomic_DNA"/>
</dbReference>
<comment type="caution">
    <text evidence="6">The sequence shown here is derived from an EMBL/GenBank/DDBJ whole genome shotgun (WGS) entry which is preliminary data.</text>
</comment>
<keyword evidence="7" id="KW-1185">Reference proteome</keyword>
<evidence type="ECO:0000256" key="1">
    <source>
        <dbReference type="ARBA" id="ARBA00022491"/>
    </source>
</evidence>
<keyword evidence="2" id="KW-0805">Transcription regulation</keyword>
<dbReference type="PANTHER" id="PTHR30204:SF69">
    <property type="entry name" value="MERR-FAMILY TRANSCRIPTIONAL REGULATOR"/>
    <property type="match status" value="1"/>
</dbReference>
<dbReference type="SUPFAM" id="SSF46955">
    <property type="entry name" value="Putative DNA-binding domain"/>
    <property type="match status" value="1"/>
</dbReference>
<evidence type="ECO:0000256" key="3">
    <source>
        <dbReference type="ARBA" id="ARBA00023125"/>
    </source>
</evidence>
<name>A0ABW5WC92_9PSEU</name>
<organism evidence="6 7">
    <name type="scientific">Prauserella oleivorans</name>
    <dbReference type="NCBI Taxonomy" id="1478153"/>
    <lineage>
        <taxon>Bacteria</taxon>
        <taxon>Bacillati</taxon>
        <taxon>Actinomycetota</taxon>
        <taxon>Actinomycetes</taxon>
        <taxon>Pseudonocardiales</taxon>
        <taxon>Pseudonocardiaceae</taxon>
        <taxon>Prauserella</taxon>
    </lineage>
</organism>
<evidence type="ECO:0000313" key="6">
    <source>
        <dbReference type="EMBL" id="MFD2801136.1"/>
    </source>
</evidence>